<dbReference type="Pfam" id="PF00069">
    <property type="entry name" value="Pkinase"/>
    <property type="match status" value="1"/>
</dbReference>
<dbReference type="PANTHER" id="PTHR43289">
    <property type="entry name" value="MITOGEN-ACTIVATED PROTEIN KINASE KINASE KINASE 20-RELATED"/>
    <property type="match status" value="1"/>
</dbReference>
<proteinExistence type="predicted"/>
<dbReference type="InterPro" id="IPR017441">
    <property type="entry name" value="Protein_kinase_ATP_BS"/>
</dbReference>
<dbReference type="EMBL" id="JACSQP010000007">
    <property type="protein sequence ID" value="MBD7958338.1"/>
    <property type="molecule type" value="Genomic_DNA"/>
</dbReference>
<dbReference type="SMART" id="SM00220">
    <property type="entry name" value="S_TKc"/>
    <property type="match status" value="1"/>
</dbReference>
<evidence type="ECO:0000256" key="6">
    <source>
        <dbReference type="ARBA" id="ARBA00022840"/>
    </source>
</evidence>
<keyword evidence="12" id="KW-1185">Reference proteome</keyword>
<keyword evidence="3" id="KW-0808">Transferase</keyword>
<feature type="domain" description="Protein kinase" evidence="10">
    <location>
        <begin position="16"/>
        <end position="274"/>
    </location>
</feature>
<keyword evidence="5 11" id="KW-0418">Kinase</keyword>
<dbReference type="SUPFAM" id="SSF56112">
    <property type="entry name" value="Protein kinase-like (PK-like)"/>
    <property type="match status" value="1"/>
</dbReference>
<keyword evidence="4 7" id="KW-0547">Nucleotide-binding</keyword>
<dbReference type="GO" id="GO:0016301">
    <property type="term" value="F:kinase activity"/>
    <property type="evidence" value="ECO:0007669"/>
    <property type="project" value="UniProtKB-KW"/>
</dbReference>
<evidence type="ECO:0000256" key="4">
    <source>
        <dbReference type="ARBA" id="ARBA00022741"/>
    </source>
</evidence>
<evidence type="ECO:0000313" key="11">
    <source>
        <dbReference type="EMBL" id="MBD7958338.1"/>
    </source>
</evidence>
<keyword evidence="6 7" id="KW-0067">ATP-binding</keyword>
<feature type="compositionally biased region" description="Low complexity" evidence="8">
    <location>
        <begin position="372"/>
        <end position="389"/>
    </location>
</feature>
<dbReference type="Proteomes" id="UP000648352">
    <property type="component" value="Unassembled WGS sequence"/>
</dbReference>
<dbReference type="InterPro" id="IPR000719">
    <property type="entry name" value="Prot_kinase_dom"/>
</dbReference>
<dbReference type="CDD" id="cd14014">
    <property type="entry name" value="STKc_PknB_like"/>
    <property type="match status" value="1"/>
</dbReference>
<dbReference type="InterPro" id="IPR011009">
    <property type="entry name" value="Kinase-like_dom_sf"/>
</dbReference>
<evidence type="ECO:0000256" key="2">
    <source>
        <dbReference type="ARBA" id="ARBA00022527"/>
    </source>
</evidence>
<feature type="binding site" evidence="7">
    <location>
        <position position="45"/>
    </location>
    <ligand>
        <name>ATP</name>
        <dbReference type="ChEBI" id="CHEBI:30616"/>
    </ligand>
</feature>
<protein>
    <recommendedName>
        <fullName evidence="1">non-specific serine/threonine protein kinase</fullName>
        <ecNumber evidence="1">2.7.11.1</ecNumber>
    </recommendedName>
</protein>
<evidence type="ECO:0000256" key="3">
    <source>
        <dbReference type="ARBA" id="ARBA00022679"/>
    </source>
</evidence>
<sequence>MNASRPPAAPPVLPGFTYRELLGSGGFADVFLYDQALPQRRVAVKVLLADRLSATSVADFAAEANIMAQLSTHPAIVTIYQAGVSDDGRPYLVMEYCSRPNLQARYRREPFSVAETLRVGVQVAAAVETAHRAGILHRDIKPANILVTEYNRPALTDFGIATVGDNEQELAGMSIPWSPPEAFAEAGSPGRAGDVYALGATVYTLLAGRSPFEIPGQRNGSADLIQRALTQPVPPLGRADAPPSLQRVFERAMATAPGDRYASALDFARALQRVQLELNMAATPIDVIDEAVDDAPAEVEDGGLTRIRGIVSIDPSLPPPIVRAPGSTSPLAGTTSPPAATTVGATVLRPGAVQPPVWDSAIPDATVQRSAPLGSPAAAAPSPGFAAPAEMPPGDVAPVAPEAQPERPRRRTGALVGAVVAAVVVLAGAGIAVAAATGILAPAPDPSAAPDDEERPIDILPTGGVPAVADLTGTVAGETVTFTWRNAEPEEGDTYLWAVQRLGEESRMESTDQTTVTVPVEPGGRTCVEVTLVRADRQSSPLAETCAP</sequence>
<feature type="region of interest" description="Disordered" evidence="8">
    <location>
        <begin position="372"/>
        <end position="408"/>
    </location>
</feature>
<dbReference type="PROSITE" id="PS50011">
    <property type="entry name" value="PROTEIN_KINASE_DOM"/>
    <property type="match status" value="1"/>
</dbReference>
<evidence type="ECO:0000256" key="1">
    <source>
        <dbReference type="ARBA" id="ARBA00012513"/>
    </source>
</evidence>
<evidence type="ECO:0000259" key="10">
    <source>
        <dbReference type="PROSITE" id="PS50011"/>
    </source>
</evidence>
<evidence type="ECO:0000256" key="8">
    <source>
        <dbReference type="SAM" id="MobiDB-lite"/>
    </source>
</evidence>
<comment type="caution">
    <text evidence="11">The sequence shown here is derived from an EMBL/GenBank/DDBJ whole genome shotgun (WGS) entry which is preliminary data.</text>
</comment>
<evidence type="ECO:0000256" key="5">
    <source>
        <dbReference type="ARBA" id="ARBA00022777"/>
    </source>
</evidence>
<keyword evidence="9" id="KW-1133">Transmembrane helix</keyword>
<dbReference type="PROSITE" id="PS00107">
    <property type="entry name" value="PROTEIN_KINASE_ATP"/>
    <property type="match status" value="1"/>
</dbReference>
<keyword evidence="9" id="KW-0472">Membrane</keyword>
<dbReference type="PANTHER" id="PTHR43289:SF6">
    <property type="entry name" value="SERINE_THREONINE-PROTEIN KINASE NEKL-3"/>
    <property type="match status" value="1"/>
</dbReference>
<evidence type="ECO:0000256" key="7">
    <source>
        <dbReference type="PROSITE-ProRule" id="PRU10141"/>
    </source>
</evidence>
<reference evidence="11 12" key="1">
    <citation type="submission" date="2020-08" db="EMBL/GenBank/DDBJ databases">
        <title>A Genomic Blueprint of the Chicken Gut Microbiome.</title>
        <authorList>
            <person name="Gilroy R."/>
            <person name="Ravi A."/>
            <person name="Getino M."/>
            <person name="Pursley I."/>
            <person name="Horton D.L."/>
            <person name="Alikhan N.-F."/>
            <person name="Baker D."/>
            <person name="Gharbi K."/>
            <person name="Hall N."/>
            <person name="Watson M."/>
            <person name="Adriaenssens E.M."/>
            <person name="Foster-Nyarko E."/>
            <person name="Jarju S."/>
            <person name="Secka A."/>
            <person name="Antonio M."/>
            <person name="Oren A."/>
            <person name="Chaudhuri R."/>
            <person name="La Ragione R.M."/>
            <person name="Hildebrand F."/>
            <person name="Pallen M.J."/>
        </authorList>
    </citation>
    <scope>NUCLEOTIDE SEQUENCE [LARGE SCALE GENOMIC DNA]</scope>
    <source>
        <strain evidence="11 12">Sa4CUA7</strain>
    </source>
</reference>
<dbReference type="Gene3D" id="1.10.510.10">
    <property type="entry name" value="Transferase(Phosphotransferase) domain 1"/>
    <property type="match status" value="1"/>
</dbReference>
<feature type="transmembrane region" description="Helical" evidence="9">
    <location>
        <begin position="414"/>
        <end position="441"/>
    </location>
</feature>
<evidence type="ECO:0000313" key="12">
    <source>
        <dbReference type="Proteomes" id="UP000648352"/>
    </source>
</evidence>
<organism evidence="11 12">
    <name type="scientific">Microbacterium pullorum</name>
    <dbReference type="NCBI Taxonomy" id="2762236"/>
    <lineage>
        <taxon>Bacteria</taxon>
        <taxon>Bacillati</taxon>
        <taxon>Actinomycetota</taxon>
        <taxon>Actinomycetes</taxon>
        <taxon>Micrococcales</taxon>
        <taxon>Microbacteriaceae</taxon>
        <taxon>Microbacterium</taxon>
    </lineage>
</organism>
<keyword evidence="2" id="KW-0723">Serine/threonine-protein kinase</keyword>
<dbReference type="RefSeq" id="WP_191719538.1">
    <property type="nucleotide sequence ID" value="NZ_JACSQP010000007.1"/>
</dbReference>
<dbReference type="EC" id="2.7.11.1" evidence="1"/>
<evidence type="ECO:0000256" key="9">
    <source>
        <dbReference type="SAM" id="Phobius"/>
    </source>
</evidence>
<accession>A0ABR8S4C8</accession>
<keyword evidence="9" id="KW-0812">Transmembrane</keyword>
<dbReference type="InterPro" id="IPR008271">
    <property type="entry name" value="Ser/Thr_kinase_AS"/>
</dbReference>
<name>A0ABR8S4C8_9MICO</name>
<dbReference type="PROSITE" id="PS00108">
    <property type="entry name" value="PROTEIN_KINASE_ST"/>
    <property type="match status" value="1"/>
</dbReference>
<gene>
    <name evidence="11" type="ORF">H9651_11855</name>
</gene>